<dbReference type="Proteomes" id="UP001275049">
    <property type="component" value="Unassembled WGS sequence"/>
</dbReference>
<comment type="caution">
    <text evidence="1">The sequence shown here is derived from an EMBL/GenBank/DDBJ whole genome shotgun (WGS) entry which is preliminary data.</text>
</comment>
<evidence type="ECO:0000313" key="2">
    <source>
        <dbReference type="Proteomes" id="UP001275049"/>
    </source>
</evidence>
<gene>
    <name evidence="1" type="ORF">R6G86_07315</name>
</gene>
<evidence type="ECO:0000313" key="1">
    <source>
        <dbReference type="EMBL" id="MDY5133545.1"/>
    </source>
</evidence>
<protein>
    <submittedName>
        <fullName evidence="1">Uncharacterized protein</fullName>
    </submittedName>
</protein>
<organism evidence="1 2">
    <name type="scientific">Actinotignum urinale</name>
    <dbReference type="NCBI Taxonomy" id="190146"/>
    <lineage>
        <taxon>Bacteria</taxon>
        <taxon>Bacillati</taxon>
        <taxon>Actinomycetota</taxon>
        <taxon>Actinomycetes</taxon>
        <taxon>Actinomycetales</taxon>
        <taxon>Actinomycetaceae</taxon>
        <taxon>Actinotignum</taxon>
    </lineage>
</organism>
<sequence length="136" mass="15785">MNNKVYVLTAIQAHQNIPQDDYYTASSLLELVQELERWKHPDEMFFDTFIARELGIQDDENGNYVIEMETFGTLVERLLSPIDLIRAYASHVLDTGEKNVEIFLEDKDVAQARKDKWHDLVAQKSTRRITLADLEA</sequence>
<proteinExistence type="predicted"/>
<dbReference type="EMBL" id="JAWNGA010000013">
    <property type="protein sequence ID" value="MDY5133545.1"/>
    <property type="molecule type" value="Genomic_DNA"/>
</dbReference>
<name>A0ABU5G8A2_9ACTO</name>
<keyword evidence="2" id="KW-1185">Reference proteome</keyword>
<dbReference type="RefSeq" id="WP_320755446.1">
    <property type="nucleotide sequence ID" value="NZ_JAWNGA010000013.1"/>
</dbReference>
<reference evidence="1 2" key="1">
    <citation type="submission" date="2023-10" db="EMBL/GenBank/DDBJ databases">
        <title>Whole Genome based description of the genera Actinobaculum and Actinotignum reveals a complex phylogenetic relationship within the species included in the genus Actinotignum.</title>
        <authorList>
            <person name="Jensen C.S."/>
            <person name="Dargis R."/>
            <person name="Kemp M."/>
            <person name="Christensen J.J."/>
        </authorList>
    </citation>
    <scope>NUCLEOTIDE SEQUENCE [LARGE SCALE GENOMIC DNA]</scope>
    <source>
        <strain evidence="1 2">SLA_B974</strain>
    </source>
</reference>
<accession>A0ABU5G8A2</accession>